<gene>
    <name evidence="2" type="ORF">VLK81_05985</name>
</gene>
<accession>A0AAW9MYG2</accession>
<reference evidence="2 3" key="1">
    <citation type="submission" date="2024-01" db="EMBL/GenBank/DDBJ databases">
        <title>Complete genome sequence of Citroniella saccharovorans strain M6.X9, isolated from human fecal sample.</title>
        <authorList>
            <person name="Cheng G."/>
            <person name="Westerholm M."/>
            <person name="Schnurer A."/>
        </authorList>
    </citation>
    <scope>NUCLEOTIDE SEQUENCE [LARGE SCALE GENOMIC DNA]</scope>
    <source>
        <strain evidence="2 3">DSM 29873</strain>
    </source>
</reference>
<sequence length="228" mass="26749">MIYSISDLHLDYTENKSMNIFGDNWKDHNKKIFNNWQNIINNNDYVLIAGDISWQIRMEEAYIDLIQIDKLPGKKIMIKGNHDFWWDSISKLRNLKLKTISFIQNDSIDINDFSICGTRAWLDKEDSDFKKNDLKIFERELIRLKLSLESCKRNKIICMLHYPPFNKDGNTNEFADLMSKYKVDTCIYGHLHSDGLKMVVEGSIGGVNYICTSCDYIDFKPILIKEIL</sequence>
<feature type="domain" description="Calcineurin-like phosphoesterase" evidence="1">
    <location>
        <begin position="3"/>
        <end position="193"/>
    </location>
</feature>
<dbReference type="InterPro" id="IPR029052">
    <property type="entry name" value="Metallo-depent_PP-like"/>
</dbReference>
<dbReference type="PANTHER" id="PTHR31302:SF22">
    <property type="entry name" value="PHOSPHOESTERASE"/>
    <property type="match status" value="1"/>
</dbReference>
<evidence type="ECO:0000313" key="3">
    <source>
        <dbReference type="Proteomes" id="UP001357733"/>
    </source>
</evidence>
<organism evidence="2 3">
    <name type="scientific">Citroniella saccharovorans</name>
    <dbReference type="NCBI Taxonomy" id="2053367"/>
    <lineage>
        <taxon>Bacteria</taxon>
        <taxon>Bacillati</taxon>
        <taxon>Bacillota</taxon>
        <taxon>Tissierellia</taxon>
        <taxon>Tissierellales</taxon>
        <taxon>Peptoniphilaceae</taxon>
        <taxon>Citroniella</taxon>
    </lineage>
</organism>
<dbReference type="Gene3D" id="3.60.21.10">
    <property type="match status" value="1"/>
</dbReference>
<proteinExistence type="predicted"/>
<dbReference type="PANTHER" id="PTHR31302">
    <property type="entry name" value="TRANSMEMBRANE PROTEIN WITH METALLOPHOSPHOESTERASE DOMAIN-RELATED"/>
    <property type="match status" value="1"/>
</dbReference>
<dbReference type="Pfam" id="PF00149">
    <property type="entry name" value="Metallophos"/>
    <property type="match status" value="1"/>
</dbReference>
<comment type="caution">
    <text evidence="2">The sequence shown here is derived from an EMBL/GenBank/DDBJ whole genome shotgun (WGS) entry which is preliminary data.</text>
</comment>
<dbReference type="InterPro" id="IPR004843">
    <property type="entry name" value="Calcineurin-like_PHP"/>
</dbReference>
<evidence type="ECO:0000313" key="2">
    <source>
        <dbReference type="EMBL" id="MEB3429562.1"/>
    </source>
</evidence>
<dbReference type="RefSeq" id="WP_324619745.1">
    <property type="nucleotide sequence ID" value="NZ_JAYKOT010000003.1"/>
</dbReference>
<keyword evidence="3" id="KW-1185">Reference proteome</keyword>
<protein>
    <submittedName>
        <fullName evidence="2">Metallophosphoesterase</fullName>
    </submittedName>
</protein>
<dbReference type="InterPro" id="IPR051158">
    <property type="entry name" value="Metallophosphoesterase_sf"/>
</dbReference>
<dbReference type="InterPro" id="IPR014578">
    <property type="entry name" value="Pesterase_CT488"/>
</dbReference>
<dbReference type="Proteomes" id="UP001357733">
    <property type="component" value="Unassembled WGS sequence"/>
</dbReference>
<dbReference type="GO" id="GO:0016787">
    <property type="term" value="F:hydrolase activity"/>
    <property type="evidence" value="ECO:0007669"/>
    <property type="project" value="InterPro"/>
</dbReference>
<dbReference type="AlphaFoldDB" id="A0AAW9MYG2"/>
<dbReference type="SUPFAM" id="SSF56300">
    <property type="entry name" value="Metallo-dependent phosphatases"/>
    <property type="match status" value="1"/>
</dbReference>
<dbReference type="EMBL" id="JAYKOT010000003">
    <property type="protein sequence ID" value="MEB3429562.1"/>
    <property type="molecule type" value="Genomic_DNA"/>
</dbReference>
<name>A0AAW9MYG2_9FIRM</name>
<dbReference type="PIRSF" id="PIRSF033094">
    <property type="entry name" value="Pesterase_CT488"/>
    <property type="match status" value="1"/>
</dbReference>
<evidence type="ECO:0000259" key="1">
    <source>
        <dbReference type="Pfam" id="PF00149"/>
    </source>
</evidence>